<proteinExistence type="predicted"/>
<dbReference type="VEuPathDB" id="GiardiaDB:SS50377_20733"/>
<dbReference type="AlphaFoldDB" id="V6LR27"/>
<dbReference type="VEuPathDB" id="GiardiaDB:SS50377_20753"/>
<evidence type="ECO:0000313" key="5">
    <source>
        <dbReference type="EMBL" id="KAH0577401.1"/>
    </source>
</evidence>
<evidence type="ECO:0000313" key="2">
    <source>
        <dbReference type="EMBL" id="EST48930.1"/>
    </source>
</evidence>
<dbReference type="EMBL" id="KI546047">
    <property type="protein sequence ID" value="EST47137.1"/>
    <property type="molecule type" value="Genomic_DNA"/>
</dbReference>
<dbReference type="Proteomes" id="UP000018208">
    <property type="component" value="Unassembled WGS sequence"/>
</dbReference>
<evidence type="ECO:0000313" key="4">
    <source>
        <dbReference type="EMBL" id="KAH0577381.1"/>
    </source>
</evidence>
<accession>V6LR27</accession>
<dbReference type="VEuPathDB" id="GiardiaDB:SS50377_20727"/>
<reference evidence="3" key="2">
    <citation type="submission" date="2020-12" db="EMBL/GenBank/DDBJ databases">
        <title>New Spironucleus salmonicida genome in near-complete chromosomes.</title>
        <authorList>
            <person name="Xu F."/>
            <person name="Kurt Z."/>
            <person name="Jimenez-Gonzalez A."/>
            <person name="Astvaldsson A."/>
            <person name="Andersson J.O."/>
            <person name="Svard S.G."/>
        </authorList>
    </citation>
    <scope>NUCLEOTIDE SEQUENCE</scope>
    <source>
        <strain evidence="3">ATCC 50377</strain>
    </source>
</reference>
<dbReference type="EMBL" id="KI545971">
    <property type="protein sequence ID" value="EST48930.1"/>
    <property type="molecule type" value="Genomic_DNA"/>
</dbReference>
<dbReference type="EMBL" id="AUWU02000001">
    <property type="protein sequence ID" value="KAH0577375.1"/>
    <property type="molecule type" value="Genomic_DNA"/>
</dbReference>
<keyword evidence="6" id="KW-1185">Reference proteome</keyword>
<dbReference type="EMBL" id="AUWU02000001">
    <property type="protein sequence ID" value="KAH0577381.1"/>
    <property type="molecule type" value="Genomic_DNA"/>
</dbReference>
<gene>
    <name evidence="2" type="ORF">SS50377_10835</name>
    <name evidence="1" type="ORF">SS50377_12846</name>
    <name evidence="3" type="ORF">SS50377_20727</name>
    <name evidence="4" type="ORF">SS50377_20733</name>
    <name evidence="5" type="ORF">SS50377_20753</name>
</gene>
<sequence>MPMPLCCKCALPGISGIVTQVPYPTPGWQGSVSQSCPAGHARSGTMPLAKWARCWPQPVPGPDTSQQGWLGSCLRHWDPNSAERAYAQGLATLGP</sequence>
<organism evidence="1">
    <name type="scientific">Spironucleus salmonicida</name>
    <dbReference type="NCBI Taxonomy" id="348837"/>
    <lineage>
        <taxon>Eukaryota</taxon>
        <taxon>Metamonada</taxon>
        <taxon>Diplomonadida</taxon>
        <taxon>Hexamitidae</taxon>
        <taxon>Hexamitinae</taxon>
        <taxon>Spironucleus</taxon>
    </lineage>
</organism>
<reference evidence="1 3" key="1">
    <citation type="journal article" date="2014" name="PLoS Genet.">
        <title>The Genome of Spironucleus salmonicida Highlights a Fish Pathogen Adapted to Fluctuating Environments.</title>
        <authorList>
            <person name="Xu F."/>
            <person name="Jerlstrom-Hultqvist J."/>
            <person name="Einarsson E."/>
            <person name="Astvaldsson A."/>
            <person name="Svard S.G."/>
            <person name="Andersson J.O."/>
        </authorList>
    </citation>
    <scope>NUCLEOTIDE SEQUENCE</scope>
    <source>
        <strain evidence="3">ATCC 50377</strain>
    </source>
</reference>
<name>V6LR27_9EUKA</name>
<evidence type="ECO:0000313" key="1">
    <source>
        <dbReference type="EMBL" id="EST47137.1"/>
    </source>
</evidence>
<evidence type="ECO:0000313" key="6">
    <source>
        <dbReference type="Proteomes" id="UP000018208"/>
    </source>
</evidence>
<dbReference type="EMBL" id="AUWU02000001">
    <property type="protein sequence ID" value="KAH0577401.1"/>
    <property type="molecule type" value="Genomic_DNA"/>
</dbReference>
<evidence type="ECO:0000313" key="3">
    <source>
        <dbReference type="EMBL" id="KAH0577375.1"/>
    </source>
</evidence>
<protein>
    <submittedName>
        <fullName evidence="1">Uncharacterized protein</fullName>
    </submittedName>
</protein>